<dbReference type="EMBL" id="BNFF01000001">
    <property type="protein sequence ID" value="GHK55621.1"/>
    <property type="molecule type" value="Genomic_DNA"/>
</dbReference>
<feature type="region of interest" description="Disordered" evidence="1">
    <location>
        <begin position="21"/>
        <end position="45"/>
    </location>
</feature>
<feature type="compositionally biased region" description="Polar residues" evidence="1">
    <location>
        <begin position="25"/>
        <end position="45"/>
    </location>
</feature>
<proteinExistence type="predicted"/>
<comment type="caution">
    <text evidence="2">The sequence shown here is derived from an EMBL/GenBank/DDBJ whole genome shotgun (WGS) entry which is preliminary data.</text>
</comment>
<dbReference type="AlphaFoldDB" id="A0A919I4F6"/>
<evidence type="ECO:0000313" key="3">
    <source>
        <dbReference type="Proteomes" id="UP000655094"/>
    </source>
</evidence>
<name>A0A919I4F6_KLEPN</name>
<sequence length="45" mass="4946">MAATFLDIAITPDVMDVQHEMGSDSLWQTPRSRRQPTASATAKRG</sequence>
<reference evidence="2" key="1">
    <citation type="submission" date="2020-10" db="EMBL/GenBank/DDBJ databases">
        <title>Genome Sequence of ESBL Producing Zambian Clinical Strains.</title>
        <authorList>
            <person name="Shawa M."/>
            <person name="Furuta Y."/>
            <person name="Simbotwe M."/>
            <person name="Mulenga E."/>
            <person name="Mubanga M."/>
            <person name="Mulenga G."/>
            <person name="Kaile C."/>
            <person name="Zorigt T."/>
            <person name="Hang'ombe B."/>
            <person name="Higashi H."/>
        </authorList>
    </citation>
    <scope>NUCLEOTIDE SEQUENCE</scope>
    <source>
        <strain evidence="2">Zam_UTH_09</strain>
    </source>
</reference>
<accession>A0A919I4F6</accession>
<organism evidence="2 3">
    <name type="scientific">Klebsiella pneumoniae</name>
    <dbReference type="NCBI Taxonomy" id="573"/>
    <lineage>
        <taxon>Bacteria</taxon>
        <taxon>Pseudomonadati</taxon>
        <taxon>Pseudomonadota</taxon>
        <taxon>Gammaproteobacteria</taxon>
        <taxon>Enterobacterales</taxon>
        <taxon>Enterobacteriaceae</taxon>
        <taxon>Klebsiella/Raoultella group</taxon>
        <taxon>Klebsiella</taxon>
        <taxon>Klebsiella pneumoniae complex</taxon>
    </lineage>
</organism>
<protein>
    <submittedName>
        <fullName evidence="2">Uncharacterized protein</fullName>
    </submittedName>
</protein>
<dbReference type="Proteomes" id="UP000655094">
    <property type="component" value="Unassembled WGS sequence"/>
</dbReference>
<evidence type="ECO:0000256" key="1">
    <source>
        <dbReference type="SAM" id="MobiDB-lite"/>
    </source>
</evidence>
<gene>
    <name evidence="2" type="ORF">KPZU09_53570</name>
</gene>
<evidence type="ECO:0000313" key="2">
    <source>
        <dbReference type="EMBL" id="GHK55621.1"/>
    </source>
</evidence>